<sequence length="435" mass="47246">MLERMGNAIKSGQPDEEFLMGELKTTQTITKNSYERVLTTLQKGMDAFTAILISTAVVSIILLLSVAIYSTGEAGKTLYISIFLVGVTSLLVVLLLFSTSPKEFKTHPLPKRSKEQEQIHDWRAICVVLAIILPSLVFIFVEPSETLPFLPEALAIISFGMIFLPLGLIGRRDDKNIDKRDLEFSGFVKGLGSIMGTSGAAIPFALNKVDKKTLPALKDMISRLQGRLTSGLNSNLCWERFIEESGSNIIYKFTDIFTDSIKFGGDAENVGKMVSSSTLESILLRMKRDLQSSQFTTLVLPLHAVMLALAVSLHQILVGFSGIFGNVSGVTSTMEGVLGEGASSIGLFAGMPVAAIHTYVVLIVMILTVASIFACRISKGGGSYYYFYYTSIFMTVAGLILLFMPLLMDSIIPSVSFPSEMAITHIPTNIPGGGF</sequence>
<feature type="transmembrane region" description="Helical" evidence="1">
    <location>
        <begin position="78"/>
        <end position="101"/>
    </location>
</feature>
<dbReference type="PANTHER" id="PTHR35402:SF2">
    <property type="entry name" value="FLAGELLA ACCESSORY PROTEIN J"/>
    <property type="match status" value="1"/>
</dbReference>
<dbReference type="InterPro" id="IPR056569">
    <property type="entry name" value="ArlJ-like"/>
</dbReference>
<comment type="caution">
    <text evidence="2">The sequence shown here is derived from an EMBL/GenBank/DDBJ whole genome shotgun (WGS) entry which is preliminary data.</text>
</comment>
<protein>
    <submittedName>
        <fullName evidence="2">Archaellar assembly protein FlaJ</fullName>
    </submittedName>
</protein>
<name>A0A520KXZ6_9EURY</name>
<reference evidence="2 3" key="1">
    <citation type="journal article" date="2019" name="Nat. Microbiol.">
        <title>Wide diversity of methane and short-chain alkane metabolisms in uncultured archaea.</title>
        <authorList>
            <person name="Borrel G."/>
            <person name="Adam P.S."/>
            <person name="McKay L.J."/>
            <person name="Chen L.X."/>
            <person name="Sierra-Garcia I.N."/>
            <person name="Sieber C.M."/>
            <person name="Letourneur Q."/>
            <person name="Ghozlane A."/>
            <person name="Andersen G.L."/>
            <person name="Li W.J."/>
            <person name="Hallam S.J."/>
            <person name="Muyzer G."/>
            <person name="de Oliveira V.M."/>
            <person name="Inskeep W.P."/>
            <person name="Banfield J.F."/>
            <person name="Gribaldo S."/>
        </authorList>
    </citation>
    <scope>NUCLEOTIDE SEQUENCE [LARGE SCALE GENOMIC DNA]</scope>
    <source>
        <strain evidence="2">NM1b</strain>
    </source>
</reference>
<feature type="transmembrane region" description="Helical" evidence="1">
    <location>
        <begin position="153"/>
        <end position="170"/>
    </location>
</feature>
<proteinExistence type="predicted"/>
<evidence type="ECO:0000313" key="3">
    <source>
        <dbReference type="Proteomes" id="UP000320766"/>
    </source>
</evidence>
<keyword evidence="1" id="KW-0472">Membrane</keyword>
<organism evidence="2 3">
    <name type="scientific">Candidatus Methanolliviera hydrocarbonicum</name>
    <dbReference type="NCBI Taxonomy" id="2491085"/>
    <lineage>
        <taxon>Archaea</taxon>
        <taxon>Methanobacteriati</taxon>
        <taxon>Methanobacteriota</taxon>
        <taxon>Candidatus Methanoliparia</taxon>
        <taxon>Candidatus Methanoliparales</taxon>
        <taxon>Candidatus Methanollivieraceae</taxon>
        <taxon>Candidatus Methanolliviera</taxon>
    </lineage>
</organism>
<feature type="transmembrane region" description="Helical" evidence="1">
    <location>
        <begin position="345"/>
        <end position="374"/>
    </location>
</feature>
<dbReference type="PANTHER" id="PTHR35402">
    <property type="entry name" value="INTEGRAL MEMBRANE PROTEIN-RELATED"/>
    <property type="match status" value="1"/>
</dbReference>
<keyword evidence="1" id="KW-1133">Transmembrane helix</keyword>
<evidence type="ECO:0000256" key="1">
    <source>
        <dbReference type="SAM" id="Phobius"/>
    </source>
</evidence>
<gene>
    <name evidence="2" type="primary">flaJ</name>
    <name evidence="2" type="ORF">EF807_02195</name>
</gene>
<evidence type="ECO:0000313" key="2">
    <source>
        <dbReference type="EMBL" id="RZN71682.1"/>
    </source>
</evidence>
<dbReference type="Proteomes" id="UP000320766">
    <property type="component" value="Unassembled WGS sequence"/>
</dbReference>
<feature type="transmembrane region" description="Helical" evidence="1">
    <location>
        <begin position="295"/>
        <end position="325"/>
    </location>
</feature>
<keyword evidence="1" id="KW-0812">Transmembrane</keyword>
<feature type="transmembrane region" description="Helical" evidence="1">
    <location>
        <begin position="122"/>
        <end position="141"/>
    </location>
</feature>
<feature type="transmembrane region" description="Helical" evidence="1">
    <location>
        <begin position="47"/>
        <end position="72"/>
    </location>
</feature>
<accession>A0A520KXZ6</accession>
<dbReference type="AlphaFoldDB" id="A0A520KXZ6"/>
<feature type="transmembrane region" description="Helical" evidence="1">
    <location>
        <begin position="386"/>
        <end position="408"/>
    </location>
</feature>
<dbReference type="EMBL" id="RXIL01000037">
    <property type="protein sequence ID" value="RZN71682.1"/>
    <property type="molecule type" value="Genomic_DNA"/>
</dbReference>